<organism evidence="2 3">
    <name type="scientific">Pseudomonas brassicacearum</name>
    <dbReference type="NCBI Taxonomy" id="930166"/>
    <lineage>
        <taxon>Bacteria</taxon>
        <taxon>Pseudomonadati</taxon>
        <taxon>Pseudomonadota</taxon>
        <taxon>Gammaproteobacteria</taxon>
        <taxon>Pseudomonadales</taxon>
        <taxon>Pseudomonadaceae</taxon>
        <taxon>Pseudomonas</taxon>
    </lineage>
</organism>
<proteinExistence type="predicted"/>
<evidence type="ECO:0000313" key="3">
    <source>
        <dbReference type="Proteomes" id="UP000285636"/>
    </source>
</evidence>
<dbReference type="RefSeq" id="WP_123432847.1">
    <property type="nucleotide sequence ID" value="NZ_MOBK01000002.1"/>
</dbReference>
<sequence>MNRALLLSNAIALAVLAAFHFAPETSAVQVAQRMPHYLQLQKAPQLAVMSDQRGFIRQDVSQEGPSVTQASERFVF</sequence>
<reference evidence="2 3" key="1">
    <citation type="submission" date="2016-10" db="EMBL/GenBank/DDBJ databases">
        <title>Comparative genome analysis of multiple Pseudomonas spp. focuses on biocontrol and plant growth promoting traits.</title>
        <authorList>
            <person name="Tao X.-Y."/>
            <person name="Taylor C.G."/>
        </authorList>
    </citation>
    <scope>NUCLEOTIDE SEQUENCE [LARGE SCALE GENOMIC DNA]</scope>
    <source>
        <strain evidence="2 3">38D7</strain>
    </source>
</reference>
<feature type="chain" id="PRO_5019120479" evidence="1">
    <location>
        <begin position="23"/>
        <end position="76"/>
    </location>
</feature>
<protein>
    <submittedName>
        <fullName evidence="2">Uncharacterized protein</fullName>
    </submittedName>
</protein>
<name>A0A423ICF1_9PSED</name>
<feature type="signal peptide" evidence="1">
    <location>
        <begin position="1"/>
        <end position="22"/>
    </location>
</feature>
<gene>
    <name evidence="2" type="ORF">BK660_07600</name>
</gene>
<comment type="caution">
    <text evidence="2">The sequence shown here is derived from an EMBL/GenBank/DDBJ whole genome shotgun (WGS) entry which is preliminary data.</text>
</comment>
<dbReference type="Proteomes" id="UP000285636">
    <property type="component" value="Unassembled WGS sequence"/>
</dbReference>
<evidence type="ECO:0000256" key="1">
    <source>
        <dbReference type="SAM" id="SignalP"/>
    </source>
</evidence>
<evidence type="ECO:0000313" key="2">
    <source>
        <dbReference type="EMBL" id="RON23111.1"/>
    </source>
</evidence>
<dbReference type="EMBL" id="MOBK01000002">
    <property type="protein sequence ID" value="RON23111.1"/>
    <property type="molecule type" value="Genomic_DNA"/>
</dbReference>
<keyword evidence="1" id="KW-0732">Signal</keyword>
<dbReference type="AlphaFoldDB" id="A0A423ICF1"/>
<accession>A0A423ICF1</accession>